<dbReference type="InterPro" id="IPR007848">
    <property type="entry name" value="Small_mtfrase_dom"/>
</dbReference>
<accession>A0ABP3VN46</accession>
<proteinExistence type="inferred from homology"/>
<comment type="function">
    <text evidence="6">Specifically methylates the adenine in position 37 of tRNA(1)(Val) (anticodon cmo5UAC).</text>
</comment>
<evidence type="ECO:0000256" key="2">
    <source>
        <dbReference type="ARBA" id="ARBA00022603"/>
    </source>
</evidence>
<dbReference type="Gene3D" id="3.40.50.150">
    <property type="entry name" value="Vaccinia Virus protein VP39"/>
    <property type="match status" value="1"/>
</dbReference>
<dbReference type="SUPFAM" id="SSF53335">
    <property type="entry name" value="S-adenosyl-L-methionine-dependent methyltransferases"/>
    <property type="match status" value="1"/>
</dbReference>
<comment type="catalytic activity">
    <reaction evidence="6">
        <text>adenosine(37) in tRNA1(Val) + S-adenosyl-L-methionine = N(6)-methyladenosine(37) in tRNA1(Val) + S-adenosyl-L-homocysteine + H(+)</text>
        <dbReference type="Rhea" id="RHEA:43160"/>
        <dbReference type="Rhea" id="RHEA-COMP:10369"/>
        <dbReference type="Rhea" id="RHEA-COMP:10370"/>
        <dbReference type="ChEBI" id="CHEBI:15378"/>
        <dbReference type="ChEBI" id="CHEBI:57856"/>
        <dbReference type="ChEBI" id="CHEBI:59789"/>
        <dbReference type="ChEBI" id="CHEBI:74411"/>
        <dbReference type="ChEBI" id="CHEBI:74449"/>
        <dbReference type="EC" id="2.1.1.223"/>
    </reaction>
</comment>
<dbReference type="Proteomes" id="UP001500185">
    <property type="component" value="Unassembled WGS sequence"/>
</dbReference>
<evidence type="ECO:0000313" key="8">
    <source>
        <dbReference type="EMBL" id="GAA0760447.1"/>
    </source>
</evidence>
<dbReference type="PRINTS" id="PR00507">
    <property type="entry name" value="N12N6MTFRASE"/>
</dbReference>
<reference evidence="9" key="1">
    <citation type="journal article" date="2019" name="Int. J. Syst. Evol. Microbiol.">
        <title>The Global Catalogue of Microorganisms (GCM) 10K type strain sequencing project: providing services to taxonomists for standard genome sequencing and annotation.</title>
        <authorList>
            <consortium name="The Broad Institute Genomics Platform"/>
            <consortium name="The Broad Institute Genome Sequencing Center for Infectious Disease"/>
            <person name="Wu L."/>
            <person name="Ma J."/>
        </authorList>
    </citation>
    <scope>NUCLEOTIDE SEQUENCE [LARGE SCALE GENOMIC DNA]</scope>
    <source>
        <strain evidence="9">JCM 16231</strain>
    </source>
</reference>
<dbReference type="EMBL" id="BAAAGG010000006">
    <property type="protein sequence ID" value="GAA0760447.1"/>
    <property type="molecule type" value="Genomic_DNA"/>
</dbReference>
<dbReference type="Pfam" id="PF05175">
    <property type="entry name" value="MTS"/>
    <property type="match status" value="1"/>
</dbReference>
<sequence>MKDKVFQFKEFDVSHSKSAMKIGTDAVLLGAWTFIEEGVDSILDVGAGTGILALQMAQRSFAETIDALEIDADAFEECVENFENSPWGDRLFCYHASFQEFSTEIEDTYDLILSNPPYFSEKPKFDEKNTPREKARFQEHLSFEDLLLGVSKLLSASGSFSVVLPFSEVEKFISVANEYQLYPSNILNVRGQHASPIKRALIKFKRNKTEHIKTEELIIEHSRHEYTQEYIDLVKDFYLKM</sequence>
<evidence type="ECO:0000313" key="9">
    <source>
        <dbReference type="Proteomes" id="UP001500185"/>
    </source>
</evidence>
<evidence type="ECO:0000256" key="6">
    <source>
        <dbReference type="HAMAP-Rule" id="MF_01872"/>
    </source>
</evidence>
<dbReference type="CDD" id="cd02440">
    <property type="entry name" value="AdoMet_MTases"/>
    <property type="match status" value="1"/>
</dbReference>
<gene>
    <name evidence="8" type="ORF">GCM10009433_19590</name>
</gene>
<dbReference type="PANTHER" id="PTHR47739:SF1">
    <property type="entry name" value="TRNA1(VAL) (ADENINE(37)-N6)-METHYLTRANSFERASE"/>
    <property type="match status" value="1"/>
</dbReference>
<evidence type="ECO:0000259" key="7">
    <source>
        <dbReference type="Pfam" id="PF05175"/>
    </source>
</evidence>
<dbReference type="InterPro" id="IPR029063">
    <property type="entry name" value="SAM-dependent_MTases_sf"/>
</dbReference>
<evidence type="ECO:0000256" key="4">
    <source>
        <dbReference type="ARBA" id="ARBA00022691"/>
    </source>
</evidence>
<comment type="similarity">
    <text evidence="6">Belongs to the methyltransferase superfamily. tRNA (adenine-N(6)-)-methyltransferase family.</text>
</comment>
<dbReference type="InterPro" id="IPR050210">
    <property type="entry name" value="tRNA_Adenine-N(6)_MTase"/>
</dbReference>
<dbReference type="PANTHER" id="PTHR47739">
    <property type="entry name" value="TRNA1(VAL) (ADENINE(37)-N6)-METHYLTRANSFERASE"/>
    <property type="match status" value="1"/>
</dbReference>
<dbReference type="GO" id="GO:0008168">
    <property type="term" value="F:methyltransferase activity"/>
    <property type="evidence" value="ECO:0007669"/>
    <property type="project" value="UniProtKB-KW"/>
</dbReference>
<keyword evidence="4 6" id="KW-0949">S-adenosyl-L-methionine</keyword>
<dbReference type="GO" id="GO:0032259">
    <property type="term" value="P:methylation"/>
    <property type="evidence" value="ECO:0007669"/>
    <property type="project" value="UniProtKB-KW"/>
</dbReference>
<feature type="domain" description="Methyltransferase small" evidence="7">
    <location>
        <begin position="38"/>
        <end position="122"/>
    </location>
</feature>
<dbReference type="InterPro" id="IPR002052">
    <property type="entry name" value="DNA_methylase_N6_adenine_CS"/>
</dbReference>
<keyword evidence="3 6" id="KW-0808">Transferase</keyword>
<dbReference type="RefSeq" id="WP_224455619.1">
    <property type="nucleotide sequence ID" value="NZ_BAAAGG010000006.1"/>
</dbReference>
<name>A0ABP3VN46_9FLAO</name>
<keyword evidence="2 6" id="KW-0489">Methyltransferase</keyword>
<evidence type="ECO:0000256" key="3">
    <source>
        <dbReference type="ARBA" id="ARBA00022679"/>
    </source>
</evidence>
<comment type="subcellular location">
    <subcellularLocation>
        <location evidence="6">Cytoplasm</location>
    </subcellularLocation>
</comment>
<keyword evidence="9" id="KW-1185">Reference proteome</keyword>
<evidence type="ECO:0000256" key="5">
    <source>
        <dbReference type="ARBA" id="ARBA00022694"/>
    </source>
</evidence>
<protein>
    <recommendedName>
        <fullName evidence="6">tRNA1(Val) (adenine(37)-N6)-methyltransferase</fullName>
        <ecNumber evidence="6">2.1.1.223</ecNumber>
    </recommendedName>
    <alternativeName>
        <fullName evidence="6">tRNA m6A37 methyltransferase</fullName>
    </alternativeName>
</protein>
<dbReference type="InterPro" id="IPR022882">
    <property type="entry name" value="tRNA_adenine-N6_MeTrfase"/>
</dbReference>
<dbReference type="EC" id="2.1.1.223" evidence="6"/>
<dbReference type="PROSITE" id="PS00092">
    <property type="entry name" value="N6_MTASE"/>
    <property type="match status" value="1"/>
</dbReference>
<dbReference type="HAMAP" id="MF_01872">
    <property type="entry name" value="tRNA_methyltr_YfiC"/>
    <property type="match status" value="1"/>
</dbReference>
<comment type="caution">
    <text evidence="8">The sequence shown here is derived from an EMBL/GenBank/DDBJ whole genome shotgun (WGS) entry which is preliminary data.</text>
</comment>
<keyword evidence="1 6" id="KW-0963">Cytoplasm</keyword>
<evidence type="ECO:0000256" key="1">
    <source>
        <dbReference type="ARBA" id="ARBA00022490"/>
    </source>
</evidence>
<keyword evidence="5 6" id="KW-0819">tRNA processing</keyword>
<organism evidence="8 9">
    <name type="scientific">Psychroflexus lacisalsi</name>
    <dbReference type="NCBI Taxonomy" id="503928"/>
    <lineage>
        <taxon>Bacteria</taxon>
        <taxon>Pseudomonadati</taxon>
        <taxon>Bacteroidota</taxon>
        <taxon>Flavobacteriia</taxon>
        <taxon>Flavobacteriales</taxon>
        <taxon>Flavobacteriaceae</taxon>
        <taxon>Psychroflexus</taxon>
    </lineage>
</organism>